<dbReference type="PROSITE" id="PS00653">
    <property type="entry name" value="GLYCOSYL_HYDROL_F1_2"/>
    <property type="match status" value="1"/>
</dbReference>
<evidence type="ECO:0000256" key="5">
    <source>
        <dbReference type="ARBA" id="ARBA00023180"/>
    </source>
</evidence>
<keyword evidence="3" id="KW-0732">Signal</keyword>
<evidence type="ECO:0000256" key="2">
    <source>
        <dbReference type="ARBA" id="ARBA00011738"/>
    </source>
</evidence>
<organism evidence="8">
    <name type="scientific">Zeugodacus cucurbitae</name>
    <name type="common">Melon fruit fly</name>
    <name type="synonym">Bactrocera cucurbitae</name>
    <dbReference type="NCBI Taxonomy" id="28588"/>
    <lineage>
        <taxon>Eukaryota</taxon>
        <taxon>Metazoa</taxon>
        <taxon>Ecdysozoa</taxon>
        <taxon>Arthropoda</taxon>
        <taxon>Hexapoda</taxon>
        <taxon>Insecta</taxon>
        <taxon>Pterygota</taxon>
        <taxon>Neoptera</taxon>
        <taxon>Endopterygota</taxon>
        <taxon>Diptera</taxon>
        <taxon>Brachycera</taxon>
        <taxon>Muscomorpha</taxon>
        <taxon>Tephritoidea</taxon>
        <taxon>Tephritidae</taxon>
        <taxon>Zeugodacus</taxon>
        <taxon>Zeugodacus</taxon>
    </lineage>
</organism>
<evidence type="ECO:0000313" key="8">
    <source>
        <dbReference type="EMBL" id="JAD05231.1"/>
    </source>
</evidence>
<reference evidence="8" key="2">
    <citation type="journal article" date="2015" name="Gigascience">
        <title>Reconstructing a comprehensive transcriptome assembly of a white-pupal translocated strain of the pest fruit fly Bactrocera cucurbitae.</title>
        <authorList>
            <person name="Sim S.B."/>
            <person name="Calla B."/>
            <person name="Hall B."/>
            <person name="DeRego T."/>
            <person name="Geib S.M."/>
        </authorList>
    </citation>
    <scope>NUCLEOTIDE SEQUENCE</scope>
</reference>
<dbReference type="FunFam" id="3.20.20.80:FF:000013">
    <property type="entry name" value="lactase-phlorizin hydrolase"/>
    <property type="match status" value="1"/>
</dbReference>
<sequence>MIYSVVFLPLLGAVIMQAEMKELLVLLLCLLISCASIAKSQYVHEYDDCSLDHKGNYSKFPKEFFFGVSTAAYQVEGAWNEDGKGPSIWDTYTHLNPERIADHSNGDEAAESYHRFAQDLIALKELKVNFYRFSISWPRILPLADTRVHNQKAIDYYNMMIDKLIENNIEPMVTMFHYDMPEELTKFGGFTNDIVIKYFRYYADFLFKTFGDRVKKWITFNEPFDYCVPGYGNGDFPPMVHAPGVADYLCMDNTLKAHASAYRLYKAKYSNLQNGKVGVTISSRFYYTNTKNVGSENIVDRAMQYSLGWLAHPIFGESGNYPYTIIEDITSNSMKEGLAWSRLRPLNLHWSTIIKGSADFLGLNYYSSRFVHMADPPGGEIPSWEHDSRLKYSVDKRWKRAKSDWLYCVPRGLEDILKWIRDNYNNVEVYVTENGWSDDGELDDTGRIDYLKSHLQAVLNAINDGCKVTHYTHWSLIDNFEWNRGFTEKFGLYYVNMTSKGKERVAKKSAPYYRSVIESRKVPSSDNFV</sequence>
<gene>
    <name evidence="8" type="primary">MYRO1_6</name>
    <name evidence="8" type="ORF">g.17001</name>
</gene>
<accession>A0A0A1X2Z7</accession>
<dbReference type="AlphaFoldDB" id="A0A0A1X2Z7"/>
<evidence type="ECO:0000256" key="7">
    <source>
        <dbReference type="RuleBase" id="RU003690"/>
    </source>
</evidence>
<evidence type="ECO:0000256" key="6">
    <source>
        <dbReference type="ARBA" id="ARBA00023295"/>
    </source>
</evidence>
<dbReference type="Gene3D" id="3.20.20.80">
    <property type="entry name" value="Glycosidases"/>
    <property type="match status" value="1"/>
</dbReference>
<dbReference type="PRINTS" id="PR00131">
    <property type="entry name" value="GLHYDRLASE1"/>
</dbReference>
<dbReference type="InterPro" id="IPR001360">
    <property type="entry name" value="Glyco_hydro_1"/>
</dbReference>
<dbReference type="Pfam" id="PF00232">
    <property type="entry name" value="Glyco_hydro_1"/>
    <property type="match status" value="1"/>
</dbReference>
<evidence type="ECO:0000256" key="1">
    <source>
        <dbReference type="ARBA" id="ARBA00010838"/>
    </source>
</evidence>
<dbReference type="GO" id="GO:0005975">
    <property type="term" value="P:carbohydrate metabolic process"/>
    <property type="evidence" value="ECO:0007669"/>
    <property type="project" value="InterPro"/>
</dbReference>
<dbReference type="PANTHER" id="PTHR10353">
    <property type="entry name" value="GLYCOSYL HYDROLASE"/>
    <property type="match status" value="1"/>
</dbReference>
<keyword evidence="6" id="KW-0326">Glycosidase</keyword>
<comment type="similarity">
    <text evidence="1 7">Belongs to the glycosyl hydrolase 1 family.</text>
</comment>
<dbReference type="InterPro" id="IPR017853">
    <property type="entry name" value="GH"/>
</dbReference>
<comment type="subunit">
    <text evidence="2">Homodimer.</text>
</comment>
<keyword evidence="4" id="KW-0378">Hydrolase</keyword>
<proteinExistence type="inferred from homology"/>
<keyword evidence="5" id="KW-0325">Glycoprotein</keyword>
<evidence type="ECO:0000256" key="3">
    <source>
        <dbReference type="ARBA" id="ARBA00022729"/>
    </source>
</evidence>
<dbReference type="GO" id="GO:0008422">
    <property type="term" value="F:beta-glucosidase activity"/>
    <property type="evidence" value="ECO:0007669"/>
    <property type="project" value="TreeGrafter"/>
</dbReference>
<dbReference type="PANTHER" id="PTHR10353:SF36">
    <property type="entry name" value="LP05116P"/>
    <property type="match status" value="1"/>
</dbReference>
<protein>
    <submittedName>
        <fullName evidence="8">Myrosinase 1</fullName>
    </submittedName>
</protein>
<evidence type="ECO:0000256" key="4">
    <source>
        <dbReference type="ARBA" id="ARBA00022801"/>
    </source>
</evidence>
<reference evidence="8" key="1">
    <citation type="submission" date="2014-11" db="EMBL/GenBank/DDBJ databases">
        <authorList>
            <person name="Geib S."/>
        </authorList>
    </citation>
    <scope>NUCLEOTIDE SEQUENCE</scope>
</reference>
<dbReference type="InterPro" id="IPR033132">
    <property type="entry name" value="GH_1_N_CS"/>
</dbReference>
<name>A0A0A1X2Z7_ZEUCU</name>
<dbReference type="EMBL" id="GBXI01009061">
    <property type="protein sequence ID" value="JAD05231.1"/>
    <property type="molecule type" value="Transcribed_RNA"/>
</dbReference>
<dbReference type="SUPFAM" id="SSF51445">
    <property type="entry name" value="(Trans)glycosidases"/>
    <property type="match status" value="1"/>
</dbReference>